<dbReference type="InterPro" id="IPR050157">
    <property type="entry name" value="PSI_iron-sulfur_center"/>
</dbReference>
<dbReference type="AlphaFoldDB" id="A0A3B1E6S4"/>
<dbReference type="CDD" id="cd00207">
    <property type="entry name" value="fer2"/>
    <property type="match status" value="1"/>
</dbReference>
<keyword evidence="2" id="KW-0479">Metal-binding</keyword>
<dbReference type="InterPro" id="IPR036010">
    <property type="entry name" value="2Fe-2S_ferredoxin-like_sf"/>
</dbReference>
<dbReference type="InterPro" id="IPR017900">
    <property type="entry name" value="4Fe4S_Fe_S_CS"/>
</dbReference>
<dbReference type="SMART" id="SM00929">
    <property type="entry name" value="NADH-G_4Fe-4S_3"/>
    <property type="match status" value="1"/>
</dbReference>
<dbReference type="InterPro" id="IPR006963">
    <property type="entry name" value="Mopterin_OxRdtase_4Fe-4S_dom"/>
</dbReference>
<name>A0A3B1E6S4_9ZZZZ</name>
<keyword evidence="8" id="KW-0830">Ubiquinone</keyword>
<dbReference type="PROSITE" id="PS51379">
    <property type="entry name" value="4FE4S_FER_2"/>
    <property type="match status" value="1"/>
</dbReference>
<evidence type="ECO:0000259" key="6">
    <source>
        <dbReference type="PROSITE" id="PS51379"/>
    </source>
</evidence>
<dbReference type="PANTHER" id="PTHR24960:SF84">
    <property type="entry name" value="HYDROGENASE SUBUNIT"/>
    <property type="match status" value="1"/>
</dbReference>
<dbReference type="SUPFAM" id="SSF54292">
    <property type="entry name" value="2Fe-2S ferredoxin-like"/>
    <property type="match status" value="1"/>
</dbReference>
<dbReference type="Gene3D" id="3.10.20.740">
    <property type="match status" value="1"/>
</dbReference>
<evidence type="ECO:0000259" key="7">
    <source>
        <dbReference type="PROSITE" id="PS51839"/>
    </source>
</evidence>
<evidence type="ECO:0000313" key="8">
    <source>
        <dbReference type="EMBL" id="VAY88271.1"/>
    </source>
</evidence>
<sequence length="756" mass="84490">MSEHIVHRGKTISITIDDKVCSGTFGQTILEIARANNIYIPTMCHLTKVSPITSCRMCVVDIKGVEGSILSCQEKAVDGAVVSTQNDNLFNQRQNIMKMYDVNHPLQCGVCDKSGECDLQNKTLEFKVKSQPFAVKDIKRKKKKWGILGYDPALCIMCERCVSTCNEIIGSAALYIKPGGYKSIIDMKYSRCEQCGDCISVCPVGALVSNEFTYTSNVWESDKIPASCAHCSSGCSLEYNVKSHSSDELYGKKITRVTNDFEFSSLCGAGRFGFEFENKTIKKDIVAFQKAIEAIKNSDAIKFNSYITNEEAMLLQKLKETIGINLINEDAKNYQVFLENYRLTSGKYLFSGTLKTIQNSDVIVMLGTRISRDNPGVKYAVNIANKKQRAQFVYMHPIDDIALQNKYTQFIKYEASSEEGVVALLASYLIKDMPEEYKEYFDDLDIGYLSGESSIGEEELDLLVKNCNKKNKTLIIGEDLYGHPQAPNIAKMVGLIDKYTDFNVVILPSATNTLGVSLICNLDEEIGSKVVGYNEMGDFIISDTKNGNLQIPALNQQEGTFVNVDKKVINTNVALDFNGYCLNDIVNEFLNIKMKNTIDYTKKLPISKGFKSIDFDELQNGYNNTGVDLRGYTLDEVKIKKIGKIKIDNVSPIDTYNGTVIYRCEPLHHFNKNTAKSLQLQSNNGLRGSSSFAAAAKIKDGDTINITYNEKTMTKKFKLDSTIKGTIALYPTYDDGINDDQVPSGYRFKQVKIERQ</sequence>
<dbReference type="GO" id="GO:0016491">
    <property type="term" value="F:oxidoreductase activity"/>
    <property type="evidence" value="ECO:0007669"/>
    <property type="project" value="UniProtKB-KW"/>
</dbReference>
<evidence type="ECO:0000256" key="1">
    <source>
        <dbReference type="ARBA" id="ARBA00022485"/>
    </source>
</evidence>
<dbReference type="EMBL" id="UOYO01000048">
    <property type="protein sequence ID" value="VAY88271.1"/>
    <property type="molecule type" value="Genomic_DNA"/>
</dbReference>
<dbReference type="EC" id="1.6.5.3" evidence="8"/>
<dbReference type="InterPro" id="IPR019574">
    <property type="entry name" value="NADH_UbQ_OxRdtase_Gsu_4Fe4S-bd"/>
</dbReference>
<evidence type="ECO:0000256" key="2">
    <source>
        <dbReference type="ARBA" id="ARBA00022723"/>
    </source>
</evidence>
<dbReference type="SMART" id="SM00926">
    <property type="entry name" value="Molybdop_Fe4S4"/>
    <property type="match status" value="1"/>
</dbReference>
<dbReference type="SUPFAM" id="SSF54862">
    <property type="entry name" value="4Fe-4S ferredoxins"/>
    <property type="match status" value="1"/>
</dbReference>
<keyword evidence="3" id="KW-0408">Iron</keyword>
<accession>A0A3B1E6S4</accession>
<dbReference type="InterPro" id="IPR001041">
    <property type="entry name" value="2Fe-2S_ferredoxin-type"/>
</dbReference>
<protein>
    <submittedName>
        <fullName evidence="8">NADH-ubiquinone oxidoreductase chain G</fullName>
        <ecNumber evidence="8">1.6.5.3</ecNumber>
    </submittedName>
</protein>
<feature type="domain" description="4Fe-4S His(Cys)3-ligated-type" evidence="7">
    <location>
        <begin position="88"/>
        <end position="127"/>
    </location>
</feature>
<keyword evidence="1" id="KW-0004">4Fe-4S</keyword>
<dbReference type="PROSITE" id="PS00198">
    <property type="entry name" value="4FE4S_FER_1"/>
    <property type="match status" value="1"/>
</dbReference>
<dbReference type="GO" id="GO:0046872">
    <property type="term" value="F:metal ion binding"/>
    <property type="evidence" value="ECO:0007669"/>
    <property type="project" value="UniProtKB-KW"/>
</dbReference>
<organism evidence="8">
    <name type="scientific">hydrothermal vent metagenome</name>
    <dbReference type="NCBI Taxonomy" id="652676"/>
    <lineage>
        <taxon>unclassified sequences</taxon>
        <taxon>metagenomes</taxon>
        <taxon>ecological metagenomes</taxon>
    </lineage>
</organism>
<keyword evidence="8" id="KW-0560">Oxidoreductase</keyword>
<reference evidence="8" key="1">
    <citation type="submission" date="2018-10" db="EMBL/GenBank/DDBJ databases">
        <authorList>
            <person name="Aoki K."/>
        </authorList>
    </citation>
    <scope>NUCLEOTIDE SEQUENCE</scope>
</reference>
<evidence type="ECO:0000259" key="5">
    <source>
        <dbReference type="PROSITE" id="PS51085"/>
    </source>
</evidence>
<dbReference type="SUPFAM" id="SSF53706">
    <property type="entry name" value="Formate dehydrogenase/DMSO reductase, domains 1-3"/>
    <property type="match status" value="1"/>
</dbReference>
<feature type="domain" description="2Fe-2S ferredoxin-type" evidence="5">
    <location>
        <begin position="10"/>
        <end position="88"/>
    </location>
</feature>
<dbReference type="Gene3D" id="2.20.25.90">
    <property type="entry name" value="ADC-like domains"/>
    <property type="match status" value="1"/>
</dbReference>
<dbReference type="Pfam" id="PF12838">
    <property type="entry name" value="Fer4_7"/>
    <property type="match status" value="1"/>
</dbReference>
<evidence type="ECO:0000256" key="4">
    <source>
        <dbReference type="ARBA" id="ARBA00023014"/>
    </source>
</evidence>
<gene>
    <name evidence="8" type="ORF">MNB_ARC-1_1174</name>
</gene>
<dbReference type="PROSITE" id="PS51085">
    <property type="entry name" value="2FE2S_FER_2"/>
    <property type="match status" value="1"/>
</dbReference>
<feature type="domain" description="4Fe-4S ferredoxin-type" evidence="6">
    <location>
        <begin position="181"/>
        <end position="212"/>
    </location>
</feature>
<dbReference type="Pfam" id="PF10588">
    <property type="entry name" value="NADH-G_4Fe-4S_3"/>
    <property type="match status" value="1"/>
</dbReference>
<dbReference type="Gene3D" id="3.30.70.20">
    <property type="match status" value="1"/>
</dbReference>
<proteinExistence type="predicted"/>
<evidence type="ECO:0000256" key="3">
    <source>
        <dbReference type="ARBA" id="ARBA00023004"/>
    </source>
</evidence>
<keyword evidence="4" id="KW-0411">Iron-sulfur</keyword>
<dbReference type="PANTHER" id="PTHR24960">
    <property type="entry name" value="PHOTOSYSTEM I IRON-SULFUR CENTER-RELATED"/>
    <property type="match status" value="1"/>
</dbReference>
<dbReference type="InterPro" id="IPR017896">
    <property type="entry name" value="4Fe4S_Fe-S-bd"/>
</dbReference>
<dbReference type="PROSITE" id="PS51839">
    <property type="entry name" value="4FE4S_HC3"/>
    <property type="match status" value="1"/>
</dbReference>
<dbReference type="Pfam" id="PF13510">
    <property type="entry name" value="Fer2_4"/>
    <property type="match status" value="1"/>
</dbReference>
<dbReference type="GO" id="GO:0051539">
    <property type="term" value="F:4 iron, 4 sulfur cluster binding"/>
    <property type="evidence" value="ECO:0007669"/>
    <property type="project" value="UniProtKB-KW"/>
</dbReference>